<comment type="similarity">
    <text evidence="2">Belongs to the SELO family.</text>
</comment>
<dbReference type="Pfam" id="PF02696">
    <property type="entry name" value="SelO"/>
    <property type="match status" value="1"/>
</dbReference>
<evidence type="ECO:0000256" key="3">
    <source>
        <dbReference type="ARBA" id="ARBA00022679"/>
    </source>
</evidence>
<evidence type="ECO:0000256" key="6">
    <source>
        <dbReference type="ARBA" id="ARBA00022741"/>
    </source>
</evidence>
<dbReference type="PANTHER" id="PTHR32057">
    <property type="entry name" value="PROTEIN ADENYLYLTRANSFERASE SELO, MITOCHONDRIAL"/>
    <property type="match status" value="1"/>
</dbReference>
<dbReference type="STRING" id="66420.A0A0N1I3L0"/>
<gene>
    <name evidence="10" type="ORF">RR46_00659</name>
</gene>
<evidence type="ECO:0000256" key="9">
    <source>
        <dbReference type="ARBA" id="ARBA00031547"/>
    </source>
</evidence>
<evidence type="ECO:0000313" key="10">
    <source>
        <dbReference type="EMBL" id="KPJ03869.1"/>
    </source>
</evidence>
<evidence type="ECO:0000256" key="2">
    <source>
        <dbReference type="ARBA" id="ARBA00009747"/>
    </source>
</evidence>
<organism evidence="10 11">
    <name type="scientific">Papilio xuthus</name>
    <name type="common">Asian swallowtail butterfly</name>
    <dbReference type="NCBI Taxonomy" id="66420"/>
    <lineage>
        <taxon>Eukaryota</taxon>
        <taxon>Metazoa</taxon>
        <taxon>Ecdysozoa</taxon>
        <taxon>Arthropoda</taxon>
        <taxon>Hexapoda</taxon>
        <taxon>Insecta</taxon>
        <taxon>Pterygota</taxon>
        <taxon>Neoptera</taxon>
        <taxon>Endopterygota</taxon>
        <taxon>Lepidoptera</taxon>
        <taxon>Glossata</taxon>
        <taxon>Ditrysia</taxon>
        <taxon>Papilionoidea</taxon>
        <taxon>Papilionidae</taxon>
        <taxon>Papilioninae</taxon>
        <taxon>Papilio</taxon>
    </lineage>
</organism>
<comment type="cofactor">
    <cofactor evidence="1">
        <name>Mg(2+)</name>
        <dbReference type="ChEBI" id="CHEBI:18420"/>
    </cofactor>
</comment>
<proteinExistence type="inferred from homology"/>
<dbReference type="AlphaFoldDB" id="A0A0N1I3L0"/>
<accession>A0A0N1I3L0</accession>
<dbReference type="GO" id="GO:0005524">
    <property type="term" value="F:ATP binding"/>
    <property type="evidence" value="ECO:0007669"/>
    <property type="project" value="UniProtKB-KW"/>
</dbReference>
<dbReference type="GO" id="GO:0070733">
    <property type="term" value="F:AMPylase activity"/>
    <property type="evidence" value="ECO:0007669"/>
    <property type="project" value="TreeGrafter"/>
</dbReference>
<keyword evidence="3" id="KW-0808">Transferase</keyword>
<reference evidence="10 11" key="1">
    <citation type="journal article" date="2015" name="Nat. Commun.">
        <title>Outbred genome sequencing and CRISPR/Cas9 gene editing in butterflies.</title>
        <authorList>
            <person name="Li X."/>
            <person name="Fan D."/>
            <person name="Zhang W."/>
            <person name="Liu G."/>
            <person name="Zhang L."/>
            <person name="Zhao L."/>
            <person name="Fang X."/>
            <person name="Chen L."/>
            <person name="Dong Y."/>
            <person name="Chen Y."/>
            <person name="Ding Y."/>
            <person name="Zhao R."/>
            <person name="Feng M."/>
            <person name="Zhu Y."/>
            <person name="Feng Y."/>
            <person name="Jiang X."/>
            <person name="Zhu D."/>
            <person name="Xiang H."/>
            <person name="Feng X."/>
            <person name="Li S."/>
            <person name="Wang J."/>
            <person name="Zhang G."/>
            <person name="Kronforst M.R."/>
            <person name="Wang W."/>
        </authorList>
    </citation>
    <scope>NUCLEOTIDE SEQUENCE [LARGE SCALE GENOMIC DNA]</scope>
    <source>
        <strain evidence="10">Ya'a_city_454_Px</strain>
        <tissue evidence="10">Whole body</tissue>
    </source>
</reference>
<keyword evidence="7" id="KW-0067">ATP-binding</keyword>
<dbReference type="Proteomes" id="UP000053268">
    <property type="component" value="Unassembled WGS sequence"/>
</dbReference>
<keyword evidence="8" id="KW-0460">Magnesium</keyword>
<keyword evidence="4" id="KW-0548">Nucleotidyltransferase</keyword>
<evidence type="ECO:0000313" key="11">
    <source>
        <dbReference type="Proteomes" id="UP000053268"/>
    </source>
</evidence>
<dbReference type="InterPro" id="IPR003846">
    <property type="entry name" value="SelO"/>
</dbReference>
<evidence type="ECO:0000256" key="1">
    <source>
        <dbReference type="ARBA" id="ARBA00001946"/>
    </source>
</evidence>
<dbReference type="EMBL" id="KQ459058">
    <property type="protein sequence ID" value="KPJ03869.1"/>
    <property type="molecule type" value="Genomic_DNA"/>
</dbReference>
<evidence type="ECO:0000256" key="7">
    <source>
        <dbReference type="ARBA" id="ARBA00022840"/>
    </source>
</evidence>
<keyword evidence="6" id="KW-0547">Nucleotide-binding</keyword>
<keyword evidence="11" id="KW-1185">Reference proteome</keyword>
<dbReference type="PANTHER" id="PTHR32057:SF14">
    <property type="entry name" value="PROTEIN ADENYLYLTRANSFERASE SELO, MITOCHONDRIAL"/>
    <property type="match status" value="1"/>
</dbReference>
<evidence type="ECO:0000256" key="4">
    <source>
        <dbReference type="ARBA" id="ARBA00022695"/>
    </source>
</evidence>
<evidence type="ECO:0000256" key="8">
    <source>
        <dbReference type="ARBA" id="ARBA00022842"/>
    </source>
</evidence>
<protein>
    <recommendedName>
        <fullName evidence="9">Selenoprotein O</fullName>
    </recommendedName>
</protein>
<dbReference type="GO" id="GO:0046872">
    <property type="term" value="F:metal ion binding"/>
    <property type="evidence" value="ECO:0007669"/>
    <property type="project" value="UniProtKB-KW"/>
</dbReference>
<sequence length="138" mass="16127">MMQQTMADYTQTFRQLAELDVSQLSDVTSLESKWSLVKVSKASQWEKWVQKYCERLEQENVKEEVRHARMLKVNPLYIPNNWILQEAIADAEKNDFGKVRLLLKVFMNPYEVNEEAEKLGYSSQPPSWSYGIKLSCSS</sequence>
<name>A0A0N1I3L0_PAPXU</name>
<evidence type="ECO:0000256" key="5">
    <source>
        <dbReference type="ARBA" id="ARBA00022723"/>
    </source>
</evidence>
<keyword evidence="5" id="KW-0479">Metal-binding</keyword>